<dbReference type="Proteomes" id="UP000033116">
    <property type="component" value="Chromosome"/>
</dbReference>
<organism evidence="1 2">
    <name type="scientific">Methanosarcina mazei SarPi</name>
    <dbReference type="NCBI Taxonomy" id="1434115"/>
    <lineage>
        <taxon>Archaea</taxon>
        <taxon>Methanobacteriati</taxon>
        <taxon>Methanobacteriota</taxon>
        <taxon>Stenosarchaea group</taxon>
        <taxon>Methanomicrobia</taxon>
        <taxon>Methanosarcinales</taxon>
        <taxon>Methanosarcinaceae</taxon>
        <taxon>Methanosarcina</taxon>
    </lineage>
</organism>
<dbReference type="EMBL" id="CP009511">
    <property type="protein sequence ID" value="AKB61042.1"/>
    <property type="molecule type" value="Genomic_DNA"/>
</dbReference>
<proteinExistence type="predicted"/>
<dbReference type="AlphaFoldDB" id="A0A0E3RA33"/>
<reference evidence="1 2" key="1">
    <citation type="submission" date="2014-07" db="EMBL/GenBank/DDBJ databases">
        <title>Methanogenic archaea and the global carbon cycle.</title>
        <authorList>
            <person name="Henriksen J.R."/>
            <person name="Luke J."/>
            <person name="Reinhart S."/>
            <person name="Benedict M.N."/>
            <person name="Youngblut N.D."/>
            <person name="Metcalf M.E."/>
            <person name="Whitaker R.J."/>
            <person name="Metcalf W.W."/>
        </authorList>
    </citation>
    <scope>NUCLEOTIDE SEQUENCE [LARGE SCALE GENOMIC DNA]</scope>
    <source>
        <strain evidence="1 2">SarPi</strain>
    </source>
</reference>
<evidence type="ECO:0000313" key="2">
    <source>
        <dbReference type="Proteomes" id="UP000033116"/>
    </source>
</evidence>
<name>A0A0E3RA33_METMZ</name>
<accession>A0A0E3RA33</accession>
<protein>
    <submittedName>
        <fullName evidence="1">Uncharacterized protein</fullName>
    </submittedName>
</protein>
<sequence>MEPRNPSGGARNYYISVHVCIPVLCKMIPADHVCKRVTAMVLRVKFTVPFEKFPVGKSDRLEIFLTEHQGTPEFRKWDAL</sequence>
<evidence type="ECO:0000313" key="1">
    <source>
        <dbReference type="EMBL" id="AKB61042.1"/>
    </source>
</evidence>
<dbReference type="HOGENOM" id="CLU_2581452_0_0_2"/>
<gene>
    <name evidence="1" type="ORF">MSMAP_1057</name>
</gene>